<dbReference type="Proteomes" id="UP001157109">
    <property type="component" value="Unassembled WGS sequence"/>
</dbReference>
<protein>
    <recommendedName>
        <fullName evidence="7 9">Uroporphyrinogen-III synthase</fullName>
        <ecNumber evidence="3 9">4.2.1.75</ecNumber>
    </recommendedName>
</protein>
<comment type="caution">
    <text evidence="11">The sequence shown here is derived from an EMBL/GenBank/DDBJ whole genome shotgun (WGS) entry which is preliminary data.</text>
</comment>
<evidence type="ECO:0000313" key="12">
    <source>
        <dbReference type="Proteomes" id="UP001157109"/>
    </source>
</evidence>
<comment type="pathway">
    <text evidence="1 9">Porphyrin-containing compound metabolism; protoporphyrin-IX biosynthesis; coproporphyrinogen-III from 5-aminolevulinate: step 3/4.</text>
</comment>
<reference evidence="12" key="1">
    <citation type="journal article" date="2019" name="Int. J. Syst. Evol. Microbiol.">
        <title>The Global Catalogue of Microorganisms (GCM) 10K type strain sequencing project: providing services to taxonomists for standard genome sequencing and annotation.</title>
        <authorList>
            <consortium name="The Broad Institute Genomics Platform"/>
            <consortium name="The Broad Institute Genome Sequencing Center for Infectious Disease"/>
            <person name="Wu L."/>
            <person name="Ma J."/>
        </authorList>
    </citation>
    <scope>NUCLEOTIDE SEQUENCE [LARGE SCALE GENOMIC DNA]</scope>
    <source>
        <strain evidence="12">NBRC 105830</strain>
    </source>
</reference>
<evidence type="ECO:0000259" key="10">
    <source>
        <dbReference type="Pfam" id="PF02602"/>
    </source>
</evidence>
<dbReference type="PANTHER" id="PTHR38042">
    <property type="entry name" value="UROPORPHYRINOGEN-III SYNTHASE, CHLOROPLASTIC"/>
    <property type="match status" value="1"/>
</dbReference>
<evidence type="ECO:0000256" key="7">
    <source>
        <dbReference type="ARBA" id="ARBA00040167"/>
    </source>
</evidence>
<evidence type="ECO:0000256" key="2">
    <source>
        <dbReference type="ARBA" id="ARBA00008133"/>
    </source>
</evidence>
<feature type="domain" description="Tetrapyrrole biosynthesis uroporphyrinogen III synthase" evidence="10">
    <location>
        <begin position="165"/>
        <end position="392"/>
    </location>
</feature>
<comment type="similarity">
    <text evidence="2 9">Belongs to the uroporphyrinogen-III synthase family.</text>
</comment>
<dbReference type="EMBL" id="BSUJ01000001">
    <property type="protein sequence ID" value="GMA18190.1"/>
    <property type="molecule type" value="Genomic_DNA"/>
</dbReference>
<keyword evidence="5 9" id="KW-0627">Porphyrin biosynthesis</keyword>
<evidence type="ECO:0000256" key="4">
    <source>
        <dbReference type="ARBA" id="ARBA00023239"/>
    </source>
</evidence>
<dbReference type="InterPro" id="IPR014776">
    <property type="entry name" value="4pyrrole_Mease_sub2"/>
</dbReference>
<evidence type="ECO:0000256" key="5">
    <source>
        <dbReference type="ARBA" id="ARBA00023244"/>
    </source>
</evidence>
<evidence type="ECO:0000256" key="8">
    <source>
        <dbReference type="ARBA" id="ARBA00048617"/>
    </source>
</evidence>
<dbReference type="SUPFAM" id="SSF69618">
    <property type="entry name" value="HemD-like"/>
    <property type="match status" value="1"/>
</dbReference>
<dbReference type="InterPro" id="IPR003754">
    <property type="entry name" value="4pyrrol_synth_uPrphyn_synth"/>
</dbReference>
<keyword evidence="4 9" id="KW-0456">Lyase</keyword>
<comment type="catalytic activity">
    <reaction evidence="8 9">
        <text>hydroxymethylbilane = uroporphyrinogen III + H2O</text>
        <dbReference type="Rhea" id="RHEA:18965"/>
        <dbReference type="ChEBI" id="CHEBI:15377"/>
        <dbReference type="ChEBI" id="CHEBI:57308"/>
        <dbReference type="ChEBI" id="CHEBI:57845"/>
        <dbReference type="EC" id="4.2.1.75"/>
    </reaction>
</comment>
<organism evidence="11 12">
    <name type="scientific">Arsenicicoccus piscis</name>
    <dbReference type="NCBI Taxonomy" id="673954"/>
    <lineage>
        <taxon>Bacteria</taxon>
        <taxon>Bacillati</taxon>
        <taxon>Actinomycetota</taxon>
        <taxon>Actinomycetes</taxon>
        <taxon>Micrococcales</taxon>
        <taxon>Intrasporangiaceae</taxon>
        <taxon>Arsenicicoccus</taxon>
    </lineage>
</organism>
<evidence type="ECO:0000313" key="11">
    <source>
        <dbReference type="EMBL" id="GMA18190.1"/>
    </source>
</evidence>
<evidence type="ECO:0000256" key="9">
    <source>
        <dbReference type="RuleBase" id="RU366031"/>
    </source>
</evidence>
<dbReference type="InterPro" id="IPR035996">
    <property type="entry name" value="4pyrrol_Methylase_sf"/>
</dbReference>
<dbReference type="EC" id="4.2.1.75" evidence="3 9"/>
<dbReference type="PANTHER" id="PTHR38042:SF1">
    <property type="entry name" value="UROPORPHYRINOGEN-III SYNTHASE, CHLOROPLASTIC"/>
    <property type="match status" value="1"/>
</dbReference>
<name>A0ABQ6HI42_9MICO</name>
<comment type="function">
    <text evidence="6 9">Catalyzes cyclization of the linear tetrapyrrole, hydroxymethylbilane, to the macrocyclic uroporphyrinogen III.</text>
</comment>
<evidence type="ECO:0000256" key="1">
    <source>
        <dbReference type="ARBA" id="ARBA00004772"/>
    </source>
</evidence>
<dbReference type="InterPro" id="IPR036108">
    <property type="entry name" value="4pyrrol_syn_uPrphyn_synt_sf"/>
</dbReference>
<keyword evidence="12" id="KW-1185">Reference proteome</keyword>
<evidence type="ECO:0000256" key="3">
    <source>
        <dbReference type="ARBA" id="ARBA00013109"/>
    </source>
</evidence>
<dbReference type="RefSeq" id="WP_348520230.1">
    <property type="nucleotide sequence ID" value="NZ_BSUJ01000001.1"/>
</dbReference>
<dbReference type="Pfam" id="PF02602">
    <property type="entry name" value="HEM4"/>
    <property type="match status" value="1"/>
</dbReference>
<proteinExistence type="inferred from homology"/>
<gene>
    <name evidence="11" type="ORF">GCM10025862_02110</name>
</gene>
<dbReference type="InterPro" id="IPR039793">
    <property type="entry name" value="UROS/Hem4"/>
</dbReference>
<accession>A0ABQ6HI42</accession>
<evidence type="ECO:0000256" key="6">
    <source>
        <dbReference type="ARBA" id="ARBA00037589"/>
    </source>
</evidence>
<sequence>MRLLSGDGSALSDEATTVARLGRSFEVVPGVSPTTAVPLYAGMPVPEHLRSTSPVLAGVGPELLTQLDALLADGLDPSTPVAITEHGTTTRQRTQVGTLGDAPGMLDDLLGDPAVGADAGALPLVAVVGPAVEQRLELSWFETLPLFGWDVLVPRTKDQSGTAIAALEGYGATAHVVPTIAVEPPRMPQLVDKAVQGMVSGRYEWVGFTSANAVRAIREKFESYGLDARSFSGLKIAAVGGATARALQEWGLAADLVPSGEQSAAGLLEEWPPFDDLLDPINRVLLPRADIATEPLVIGLTELGWEVDDVTAYRTVRAAPPPAPVREAIKSGDFDAVVFTSSSTVRNLVGIAGKPHKVTVVACIGQATARTAEEHGLTVHVIAQESSAQSLVDGLAEYGYGLALEAYERGEQVRRPSQRRRRRRETTA</sequence>
<dbReference type="CDD" id="cd06578">
    <property type="entry name" value="HemD"/>
    <property type="match status" value="1"/>
</dbReference>
<dbReference type="Gene3D" id="3.40.50.10090">
    <property type="match status" value="2"/>
</dbReference>
<dbReference type="Gene3D" id="3.30.950.10">
    <property type="entry name" value="Methyltransferase, Cobalt-precorrin-4 Transmethylase, Domain 2"/>
    <property type="match status" value="1"/>
</dbReference>
<dbReference type="SUPFAM" id="SSF53790">
    <property type="entry name" value="Tetrapyrrole methylase"/>
    <property type="match status" value="1"/>
</dbReference>